<gene>
    <name evidence="1" type="ORF">FGF04_14875</name>
</gene>
<accession>A0A5B0B1W6</accession>
<name>A0A5B0B1W6_9ACTN</name>
<keyword evidence="2" id="KW-1185">Reference proteome</keyword>
<sequence length="145" mass="15329">MVVLASTVTGCFARYEACAGEGGRPGDLAAADLFGTYRNPSGSSVTLRADGSFATVAWPADLDEATGPVDRRRGGGRWELGDGGRDDFDVRLAFDEINDYEVGVPGTYGSGFDISGDRADPRLYAWVGDPDDCANMSTFSREPSA</sequence>
<evidence type="ECO:0000313" key="1">
    <source>
        <dbReference type="EMBL" id="KAA0935372.1"/>
    </source>
</evidence>
<comment type="caution">
    <text evidence="1">The sequence shown here is derived from an EMBL/GenBank/DDBJ whole genome shotgun (WGS) entry which is preliminary data.</text>
</comment>
<protein>
    <submittedName>
        <fullName evidence="1">Uncharacterized protein</fullName>
    </submittedName>
</protein>
<evidence type="ECO:0000313" key="2">
    <source>
        <dbReference type="Proteomes" id="UP000324965"/>
    </source>
</evidence>
<dbReference type="RefSeq" id="WP_149511781.1">
    <property type="nucleotide sequence ID" value="NZ_VDFC01000040.1"/>
</dbReference>
<dbReference type="OrthoDB" id="3393054at2"/>
<organism evidence="1 2">
    <name type="scientific">Streptomyces apricus</name>
    <dbReference type="NCBI Taxonomy" id="1828112"/>
    <lineage>
        <taxon>Bacteria</taxon>
        <taxon>Bacillati</taxon>
        <taxon>Actinomycetota</taxon>
        <taxon>Actinomycetes</taxon>
        <taxon>Kitasatosporales</taxon>
        <taxon>Streptomycetaceae</taxon>
        <taxon>Streptomyces</taxon>
    </lineage>
</organism>
<dbReference type="Proteomes" id="UP000324965">
    <property type="component" value="Unassembled WGS sequence"/>
</dbReference>
<dbReference type="EMBL" id="VDFC01000040">
    <property type="protein sequence ID" value="KAA0935372.1"/>
    <property type="molecule type" value="Genomic_DNA"/>
</dbReference>
<reference evidence="1 2" key="1">
    <citation type="submission" date="2019-05" db="EMBL/GenBank/DDBJ databases">
        <authorList>
            <person name="Hariharan J."/>
            <person name="Choudoir M.J."/>
            <person name="Diebold P."/>
            <person name="Panke-Buisse K."/>
            <person name="Buckley D.H."/>
        </authorList>
    </citation>
    <scope>NUCLEOTIDE SEQUENCE [LARGE SCALE GENOMIC DNA]</scope>
    <source>
        <strain evidence="1 2">SUN51</strain>
    </source>
</reference>
<dbReference type="AlphaFoldDB" id="A0A5B0B1W6"/>
<proteinExistence type="predicted"/>